<organism evidence="1 2">
    <name type="scientific">Brevibacillus fulvus</name>
    <dbReference type="NCBI Taxonomy" id="1125967"/>
    <lineage>
        <taxon>Bacteria</taxon>
        <taxon>Bacillati</taxon>
        <taxon>Bacillota</taxon>
        <taxon>Bacilli</taxon>
        <taxon>Bacillales</taxon>
        <taxon>Paenibacillaceae</taxon>
        <taxon>Brevibacillus</taxon>
    </lineage>
</organism>
<proteinExistence type="predicted"/>
<sequence>MIYEKACNVTMDQVIAALKRKDAEERIPVLRYELDYELATLYDALLEEDKAQIKRSKERLKKLRREMLLLEV</sequence>
<evidence type="ECO:0000313" key="2">
    <source>
        <dbReference type="Proteomes" id="UP000717624"/>
    </source>
</evidence>
<dbReference type="AlphaFoldDB" id="A0A939BTA4"/>
<dbReference type="Proteomes" id="UP000717624">
    <property type="component" value="Unassembled WGS sequence"/>
</dbReference>
<evidence type="ECO:0000313" key="1">
    <source>
        <dbReference type="EMBL" id="MBM7589279.1"/>
    </source>
</evidence>
<gene>
    <name evidence="1" type="ORF">JOD01_000877</name>
</gene>
<protein>
    <submittedName>
        <fullName evidence="1">Uncharacterized protein</fullName>
    </submittedName>
</protein>
<comment type="caution">
    <text evidence="1">The sequence shown here is derived from an EMBL/GenBank/DDBJ whole genome shotgun (WGS) entry which is preliminary data.</text>
</comment>
<keyword evidence="2" id="KW-1185">Reference proteome</keyword>
<dbReference type="EMBL" id="JAFBEB010000002">
    <property type="protein sequence ID" value="MBM7589279.1"/>
    <property type="molecule type" value="Genomic_DNA"/>
</dbReference>
<accession>A0A939BTA4</accession>
<reference evidence="1" key="1">
    <citation type="submission" date="2021-01" db="EMBL/GenBank/DDBJ databases">
        <title>Genomic Encyclopedia of Type Strains, Phase IV (KMG-IV): sequencing the most valuable type-strain genomes for metagenomic binning, comparative biology and taxonomic classification.</title>
        <authorList>
            <person name="Goeker M."/>
        </authorList>
    </citation>
    <scope>NUCLEOTIDE SEQUENCE</scope>
    <source>
        <strain evidence="1">DSM 25523</strain>
    </source>
</reference>
<name>A0A939BTA4_9BACL</name>
<dbReference type="RefSeq" id="WP_239565191.1">
    <property type="nucleotide sequence ID" value="NZ_BAABIN010000015.1"/>
</dbReference>